<gene>
    <name evidence="1" type="ORF">APAC_1177</name>
</gene>
<evidence type="ECO:0000313" key="2">
    <source>
        <dbReference type="Proteomes" id="UP000322726"/>
    </source>
</evidence>
<organism evidence="1 2">
    <name type="scientific">Malaciobacter pacificus</name>
    <dbReference type="NCBI Taxonomy" id="1080223"/>
    <lineage>
        <taxon>Bacteria</taxon>
        <taxon>Pseudomonadati</taxon>
        <taxon>Campylobacterota</taxon>
        <taxon>Epsilonproteobacteria</taxon>
        <taxon>Campylobacterales</taxon>
        <taxon>Arcobacteraceae</taxon>
        <taxon>Malaciobacter</taxon>
    </lineage>
</organism>
<dbReference type="PANTHER" id="PTHR16128">
    <property type="entry name" value="FAD/NAD(P)-BINDING OXIDOREDUCTASE FAMILY PROTEIN"/>
    <property type="match status" value="1"/>
</dbReference>
<dbReference type="Gene3D" id="3.90.660.10">
    <property type="match status" value="1"/>
</dbReference>
<dbReference type="SUPFAM" id="SSF51905">
    <property type="entry name" value="FAD/NAD(P)-binding domain"/>
    <property type="match status" value="1"/>
</dbReference>
<dbReference type="AlphaFoldDB" id="A0A5C2H7U6"/>
<protein>
    <submittedName>
        <fullName evidence="1">Putative NAD/FAD-dependent oxidoreductase</fullName>
    </submittedName>
</protein>
<proteinExistence type="predicted"/>
<dbReference type="EMBL" id="CP035928">
    <property type="protein sequence ID" value="QEP34298.1"/>
    <property type="molecule type" value="Genomic_DNA"/>
</dbReference>
<dbReference type="Gene3D" id="3.50.50.60">
    <property type="entry name" value="FAD/NAD(P)-binding domain"/>
    <property type="match status" value="1"/>
</dbReference>
<dbReference type="OrthoDB" id="5792777at2"/>
<dbReference type="Pfam" id="PF13450">
    <property type="entry name" value="NAD_binding_8"/>
    <property type="match status" value="1"/>
</dbReference>
<dbReference type="PANTHER" id="PTHR16128:SF5">
    <property type="entry name" value="FAD_NAD(P)-BINDING OXIDOREDUCTASE FAMILY PROTEIN"/>
    <property type="match status" value="1"/>
</dbReference>
<reference evidence="1" key="1">
    <citation type="submission" date="2019-09" db="EMBL/GenBank/DDBJ databases">
        <title>Complete genome sequencing of four Arcobacter species reveals a diverse suite of mobile elements.</title>
        <authorList>
            <person name="Miller W.G."/>
            <person name="Yee E."/>
            <person name="Bono J.L."/>
        </authorList>
    </citation>
    <scope>NUCLEOTIDE SEQUENCE [LARGE SCALE GENOMIC DNA]</scope>
    <source>
        <strain evidence="1">LMG 26638</strain>
    </source>
</reference>
<dbReference type="Proteomes" id="UP000322726">
    <property type="component" value="Chromosome"/>
</dbReference>
<dbReference type="KEGG" id="apai:APAC_1177"/>
<accession>A0A5C2H7U6</accession>
<name>A0A5C2H7U6_9BACT</name>
<evidence type="ECO:0000313" key="1">
    <source>
        <dbReference type="EMBL" id="QEP34298.1"/>
    </source>
</evidence>
<reference evidence="1" key="2">
    <citation type="submission" date="2019-09" db="EMBL/GenBank/DDBJ databases">
        <title>Taxonomic note: a critical rebuttal of the proposed division of the genus Arcobacter into six genera, emended descriptions of Arcobacter anaerophilus and the genus Arcobacter, and an assessment of genus-level boundaries for Epsilonproteobacteria using in silico genomic comparator tools.</title>
        <authorList>
            <person name="On S.L.W."/>
            <person name="Miller W.G."/>
            <person name="Biggs P."/>
            <person name="Cornelius A."/>
            <person name="Vandamme P."/>
        </authorList>
    </citation>
    <scope>NUCLEOTIDE SEQUENCE [LARGE SCALE GENOMIC DNA]</scope>
    <source>
        <strain evidence="1">LMG 26638</strain>
    </source>
</reference>
<dbReference type="RefSeq" id="WP_130233242.1">
    <property type="nucleotide sequence ID" value="NZ_BMEF01000050.1"/>
</dbReference>
<dbReference type="InterPro" id="IPR036188">
    <property type="entry name" value="FAD/NAD-bd_sf"/>
</dbReference>
<sequence>MKIAIIGAGFSGCNLYDNLRLRFDDITIFEKSRGVGGRLSTKYIGDKFIDHGTSRLLPITEDLKEFCLDLSKNAVLRARYDEFFPKEGINKICKFLIDDKDLKTNTKITSAKLVDNKWNLKDENGNSFEGFDKLFLTIPATQILQMDITLEDSIKSQLQTVSYDSVFTLILYSNNKKIENISKIFENENVEDIIDNSRKYFYKDFNSYVIHSTKDFANSLNQFSKEEISDRFLNSFSEEIKKELEKLTIIPHLWKFAFAKTSLDIPYYLNEDKNLGICGDYFNYNNLESALLSSELLGNLDL</sequence>
<keyword evidence="2" id="KW-1185">Reference proteome</keyword>